<keyword evidence="3" id="KW-1185">Reference proteome</keyword>
<reference evidence="2" key="1">
    <citation type="journal article" date="2022" name="bioRxiv">
        <title>Sequencing and chromosome-scale assembly of the giantPleurodeles waltlgenome.</title>
        <authorList>
            <person name="Brown T."/>
            <person name="Elewa A."/>
            <person name="Iarovenko S."/>
            <person name="Subramanian E."/>
            <person name="Araus A.J."/>
            <person name="Petzold A."/>
            <person name="Susuki M."/>
            <person name="Suzuki K.-i.T."/>
            <person name="Hayashi T."/>
            <person name="Toyoda A."/>
            <person name="Oliveira C."/>
            <person name="Osipova E."/>
            <person name="Leigh N.D."/>
            <person name="Simon A."/>
            <person name="Yun M.H."/>
        </authorList>
    </citation>
    <scope>NUCLEOTIDE SEQUENCE</scope>
    <source>
        <strain evidence="2">20211129_DDA</strain>
        <tissue evidence="2">Liver</tissue>
    </source>
</reference>
<proteinExistence type="predicted"/>
<accession>A0AAV7TM62</accession>
<name>A0AAV7TM62_PLEWA</name>
<protein>
    <submittedName>
        <fullName evidence="2">Uncharacterized protein</fullName>
    </submittedName>
</protein>
<dbReference type="Proteomes" id="UP001066276">
    <property type="component" value="Chromosome 3_2"/>
</dbReference>
<sequence>MKGADVNLGGLTWEDAKEDDESEDSSGPLYEDGPAGCNNDNWMRQTEPAVKGGDVNLGGLTWEDAKGDNESEDSGRPLHEDGLADCNNDDWTRRTEAREAPSASSGHA</sequence>
<evidence type="ECO:0000313" key="3">
    <source>
        <dbReference type="Proteomes" id="UP001066276"/>
    </source>
</evidence>
<feature type="compositionally biased region" description="Basic and acidic residues" evidence="1">
    <location>
        <begin position="90"/>
        <end position="99"/>
    </location>
</feature>
<dbReference type="EMBL" id="JANPWB010000006">
    <property type="protein sequence ID" value="KAJ1177024.1"/>
    <property type="molecule type" value="Genomic_DNA"/>
</dbReference>
<feature type="region of interest" description="Disordered" evidence="1">
    <location>
        <begin position="1"/>
        <end position="108"/>
    </location>
</feature>
<dbReference type="AlphaFoldDB" id="A0AAV7TM62"/>
<evidence type="ECO:0000256" key="1">
    <source>
        <dbReference type="SAM" id="MobiDB-lite"/>
    </source>
</evidence>
<comment type="caution">
    <text evidence="2">The sequence shown here is derived from an EMBL/GenBank/DDBJ whole genome shotgun (WGS) entry which is preliminary data.</text>
</comment>
<organism evidence="2 3">
    <name type="scientific">Pleurodeles waltl</name>
    <name type="common">Iberian ribbed newt</name>
    <dbReference type="NCBI Taxonomy" id="8319"/>
    <lineage>
        <taxon>Eukaryota</taxon>
        <taxon>Metazoa</taxon>
        <taxon>Chordata</taxon>
        <taxon>Craniata</taxon>
        <taxon>Vertebrata</taxon>
        <taxon>Euteleostomi</taxon>
        <taxon>Amphibia</taxon>
        <taxon>Batrachia</taxon>
        <taxon>Caudata</taxon>
        <taxon>Salamandroidea</taxon>
        <taxon>Salamandridae</taxon>
        <taxon>Pleurodelinae</taxon>
        <taxon>Pleurodeles</taxon>
    </lineage>
</organism>
<gene>
    <name evidence="2" type="ORF">NDU88_002290</name>
</gene>
<feature type="compositionally biased region" description="Basic and acidic residues" evidence="1">
    <location>
        <begin position="63"/>
        <end position="82"/>
    </location>
</feature>
<evidence type="ECO:0000313" key="2">
    <source>
        <dbReference type="EMBL" id="KAJ1177024.1"/>
    </source>
</evidence>